<comment type="caution">
    <text evidence="3">The sequence shown here is derived from an EMBL/GenBank/DDBJ whole genome shotgun (WGS) entry which is preliminary data.</text>
</comment>
<dbReference type="Pfam" id="PF03793">
    <property type="entry name" value="PASTA"/>
    <property type="match status" value="3"/>
</dbReference>
<keyword evidence="1" id="KW-1133">Transmembrane helix</keyword>
<dbReference type="InterPro" id="IPR005543">
    <property type="entry name" value="PASTA_dom"/>
</dbReference>
<name>A0A7V5VEV1_CALAY</name>
<dbReference type="Gene3D" id="3.30.10.20">
    <property type="match status" value="3"/>
</dbReference>
<protein>
    <submittedName>
        <fullName evidence="3">PASTA domain-containing protein</fullName>
    </submittedName>
</protein>
<keyword evidence="1" id="KW-0812">Transmembrane</keyword>
<organism evidence="3">
    <name type="scientific">Caldithrix abyssi</name>
    <dbReference type="NCBI Taxonomy" id="187145"/>
    <lineage>
        <taxon>Bacteria</taxon>
        <taxon>Pseudomonadati</taxon>
        <taxon>Calditrichota</taxon>
        <taxon>Calditrichia</taxon>
        <taxon>Calditrichales</taxon>
        <taxon>Calditrichaceae</taxon>
        <taxon>Caldithrix</taxon>
    </lineage>
</organism>
<proteinExistence type="predicted"/>
<evidence type="ECO:0000259" key="2">
    <source>
        <dbReference type="PROSITE" id="PS51178"/>
    </source>
</evidence>
<sequence>MLMEQGMFENKWLRRFVYVALLFLLAVIFDRLLMPWYVDLGHEIKMPDVVERTETEAENMLRSRGFNVIIADSVYDAHYPRGTVIEQRPVAYSTVKVGRNVYLTISSGEKALIMPNLYGKSAREAEIILGSMQLKLKNVRYEYSDLYPEGAIIGQSFPQGQEIAKNSAVTITVSLGEKPSTRTMPNLVGKSLSAARQQLQQLNAGPVEVEYEENENYLSNTVLMQKPDQGALLRDVDKIVLRVSRMPRGTAENNR</sequence>
<dbReference type="AlphaFoldDB" id="A0A7V5VEV1"/>
<dbReference type="PROSITE" id="PS51178">
    <property type="entry name" value="PASTA"/>
    <property type="match status" value="3"/>
</dbReference>
<feature type="domain" description="PASTA" evidence="2">
    <location>
        <begin position="41"/>
        <end position="107"/>
    </location>
</feature>
<evidence type="ECO:0000256" key="1">
    <source>
        <dbReference type="SAM" id="Phobius"/>
    </source>
</evidence>
<keyword evidence="1" id="KW-0472">Membrane</keyword>
<dbReference type="CDD" id="cd06577">
    <property type="entry name" value="PASTA_pknB"/>
    <property type="match status" value="3"/>
</dbReference>
<feature type="transmembrane region" description="Helical" evidence="1">
    <location>
        <begin position="16"/>
        <end position="38"/>
    </location>
</feature>
<feature type="domain" description="PASTA" evidence="2">
    <location>
        <begin position="178"/>
        <end position="245"/>
    </location>
</feature>
<reference evidence="3" key="1">
    <citation type="journal article" date="2020" name="mSystems">
        <title>Genome- and Community-Level Interaction Insights into Carbon Utilization and Element Cycling Functions of Hydrothermarchaeota in Hydrothermal Sediment.</title>
        <authorList>
            <person name="Zhou Z."/>
            <person name="Liu Y."/>
            <person name="Xu W."/>
            <person name="Pan J."/>
            <person name="Luo Z.H."/>
            <person name="Li M."/>
        </authorList>
    </citation>
    <scope>NUCLEOTIDE SEQUENCE [LARGE SCALE GENOMIC DNA]</scope>
    <source>
        <strain evidence="3">HyVt-460</strain>
    </source>
</reference>
<dbReference type="SMART" id="SM00740">
    <property type="entry name" value="PASTA"/>
    <property type="match status" value="3"/>
</dbReference>
<evidence type="ECO:0000313" key="3">
    <source>
        <dbReference type="EMBL" id="HHM02437.1"/>
    </source>
</evidence>
<gene>
    <name evidence="3" type="ORF">ENJ15_05435</name>
</gene>
<feature type="domain" description="PASTA" evidence="2">
    <location>
        <begin position="108"/>
        <end position="175"/>
    </location>
</feature>
<dbReference type="EMBL" id="DRLI01000207">
    <property type="protein sequence ID" value="HHM02437.1"/>
    <property type="molecule type" value="Genomic_DNA"/>
</dbReference>
<accession>A0A7V5VEV1</accession>
<dbReference type="Proteomes" id="UP000885771">
    <property type="component" value="Unassembled WGS sequence"/>
</dbReference>